<dbReference type="Gene3D" id="2.60.120.260">
    <property type="entry name" value="Galactose-binding domain-like"/>
    <property type="match status" value="1"/>
</dbReference>
<keyword evidence="2" id="KW-1133">Transmembrane helix</keyword>
<name>A0ABQ4CV11_9ACTN</name>
<dbReference type="InterPro" id="IPR008979">
    <property type="entry name" value="Galactose-bd-like_sf"/>
</dbReference>
<dbReference type="EMBL" id="BONE01000039">
    <property type="protein sequence ID" value="GIF75122.1"/>
    <property type="molecule type" value="Genomic_DNA"/>
</dbReference>
<evidence type="ECO:0000256" key="1">
    <source>
        <dbReference type="SAM" id="MobiDB-lite"/>
    </source>
</evidence>
<organism evidence="3 4">
    <name type="scientific">Asanoa siamensis</name>
    <dbReference type="NCBI Taxonomy" id="926357"/>
    <lineage>
        <taxon>Bacteria</taxon>
        <taxon>Bacillati</taxon>
        <taxon>Actinomycetota</taxon>
        <taxon>Actinomycetes</taxon>
        <taxon>Micromonosporales</taxon>
        <taxon>Micromonosporaceae</taxon>
        <taxon>Asanoa</taxon>
    </lineage>
</organism>
<evidence type="ECO:0000313" key="3">
    <source>
        <dbReference type="EMBL" id="GIF75122.1"/>
    </source>
</evidence>
<evidence type="ECO:0000313" key="4">
    <source>
        <dbReference type="Proteomes" id="UP000604117"/>
    </source>
</evidence>
<keyword evidence="2" id="KW-0472">Membrane</keyword>
<dbReference type="SUPFAM" id="SSF49785">
    <property type="entry name" value="Galactose-binding domain-like"/>
    <property type="match status" value="1"/>
</dbReference>
<evidence type="ECO:0000256" key="2">
    <source>
        <dbReference type="SAM" id="Phobius"/>
    </source>
</evidence>
<keyword evidence="2" id="KW-0812">Transmembrane</keyword>
<feature type="transmembrane region" description="Helical" evidence="2">
    <location>
        <begin position="21"/>
        <end position="42"/>
    </location>
</feature>
<feature type="compositionally biased region" description="Low complexity" evidence="1">
    <location>
        <begin position="49"/>
        <end position="73"/>
    </location>
</feature>
<comment type="caution">
    <text evidence="3">The sequence shown here is derived from an EMBL/GenBank/DDBJ whole genome shotgun (WGS) entry which is preliminary data.</text>
</comment>
<gene>
    <name evidence="3" type="ORF">Asi02nite_46400</name>
</gene>
<protein>
    <submittedName>
        <fullName evidence="3">Uncharacterized protein</fullName>
    </submittedName>
</protein>
<proteinExistence type="predicted"/>
<sequence>MANGIAPDTLPGRHRPGRRQWLGLAVVAAVVGVATVAVPPLIAPRHDPPAAASSPAPTVVSSAPATSPSASPSARFVPVTIEAEDPGNVLTGGAAPTECATCRGGARVRYLCLSCVVTLHGTVPVSGRRTVTVVYETDGYRSLKVSVNGAAPRTWQVSGPDWTTPRSFRFTADLPAGPLRVSLFNDESPAPDVDQVVIS</sequence>
<accession>A0ABQ4CV11</accession>
<reference evidence="3 4" key="1">
    <citation type="submission" date="2021-01" db="EMBL/GenBank/DDBJ databases">
        <title>Whole genome shotgun sequence of Asanoa siamensis NBRC 107932.</title>
        <authorList>
            <person name="Komaki H."/>
            <person name="Tamura T."/>
        </authorList>
    </citation>
    <scope>NUCLEOTIDE SEQUENCE [LARGE SCALE GENOMIC DNA]</scope>
    <source>
        <strain evidence="3 4">NBRC 107932</strain>
    </source>
</reference>
<feature type="region of interest" description="Disordered" evidence="1">
    <location>
        <begin position="47"/>
        <end position="73"/>
    </location>
</feature>
<keyword evidence="4" id="KW-1185">Reference proteome</keyword>
<dbReference type="RefSeq" id="WP_203716003.1">
    <property type="nucleotide sequence ID" value="NZ_BONE01000039.1"/>
</dbReference>
<dbReference type="Proteomes" id="UP000604117">
    <property type="component" value="Unassembled WGS sequence"/>
</dbReference>